<keyword evidence="4" id="KW-0963">Cytoplasm</keyword>
<feature type="domain" description="C2H2-type" evidence="18">
    <location>
        <begin position="564"/>
        <end position="593"/>
    </location>
</feature>
<feature type="compositionally biased region" description="Gly residues" evidence="17">
    <location>
        <begin position="943"/>
        <end position="970"/>
    </location>
</feature>
<dbReference type="GO" id="GO:0007224">
    <property type="term" value="P:smoothened signaling pathway"/>
    <property type="evidence" value="ECO:0007669"/>
    <property type="project" value="TreeGrafter"/>
</dbReference>
<comment type="similarity">
    <text evidence="3">Belongs to the GLI C2H2-type zinc-finger protein family.</text>
</comment>
<keyword evidence="5" id="KW-0678">Repressor</keyword>
<evidence type="ECO:0000256" key="5">
    <source>
        <dbReference type="ARBA" id="ARBA00022491"/>
    </source>
</evidence>
<evidence type="ECO:0000313" key="19">
    <source>
        <dbReference type="EMBL" id="KAG7488803.1"/>
    </source>
</evidence>
<dbReference type="GO" id="GO:0008270">
    <property type="term" value="F:zinc ion binding"/>
    <property type="evidence" value="ECO:0007669"/>
    <property type="project" value="UniProtKB-KW"/>
</dbReference>
<evidence type="ECO:0000256" key="13">
    <source>
        <dbReference type="ARBA" id="ARBA00023159"/>
    </source>
</evidence>
<feature type="compositionally biased region" description="Polar residues" evidence="17">
    <location>
        <begin position="416"/>
        <end position="434"/>
    </location>
</feature>
<dbReference type="FunFam" id="3.30.160.60:FF:000048">
    <property type="entry name" value="GLI family zinc finger 3"/>
    <property type="match status" value="1"/>
</dbReference>
<dbReference type="Gene3D" id="3.30.160.60">
    <property type="entry name" value="Classic Zinc Finger"/>
    <property type="match status" value="5"/>
</dbReference>
<sequence length="1598" mass="170859">MEAQSHASSAAEKKKRVETIVASKGSSGRADVSEKAVASSTTSNEDESPGPPYHRERRNAIVAQPPPAGTAVGKLSEEPSTSTEERPSLVKKEMHGSLPHLADHALPYRGTLFAMDPRNGYLDSHYPPPQFFPAFHPPVPIDDRHTQGRYIYEPSPVPPLHVPPSLAGSPAFSDISLIRISPHRNPSVGTESPFNPPHPYINPYMDYIRSLHSSPSLSMISAARGLSPADAPHTGLTTAEYYHQMALLAGHRSPYADIIPSVASTAGAGTSALHMEYLQAMEGSRFPSPRLSVRPSRKRALPISPLSDHSFDLQTMIRTSPNSLVTILNNSRSSSSTSGSYGHLSAGAISPALSFAYPPTPVALHQQLIGRQPGIVGSAFGHSPPLVHPAPAFASQRLIPGMAPPPLGSAERSIAPTDSSQSKPTSESAVSSTGDPMHHKRSKIKPDEELPSPGAGSVQDQPEGMTLVKEEGDKDESKQEPEVVYETNCHWESCCREFDTQEQLVHPQTGSCRGSTTHINNDHIHGEKKEFVCRWEECSREQKPFKAQYMLVVHMRRHTGEKPHKCTFEGCAKAYSRLENLKTHLRSHTGEKPYVCEHEGCNKAFSNASDRPKHQNRTHSNEKPYICKIPGCTKRYTDPSSLRKHVKTVHGPEAHVTKKQRGDTHPRPPPPPRDPSSNGQSRSPGQLPMGFTDQRDYNHATSKQDECLQVKSIKTEKPMASQPSPGGQSTCSDQSPLGAHSGSGIQLAVSGGGGDVEEEEEEEEEEDAPIMDSTVSTATSATLALQARRSLAHPLRWMEHVKMERLKQVNGVLPKLGPHSPTPPPKGPALPPIIGNGSYPGQSGCGGVSQLPPRPELCGAELTVLSLLKERRDSGGSTASSAYLSGSRRSSGISPCFSSRRSSQASQAEAAQHRRHRNTSAADSYDPISTDASRRSSEASQCGGAGGEGGGGGGGGGPAWGGGGTCGGSGRAQPHPGAALPAEGQVQRRGRRQQLRAQRRRLRRVQPQGPVPARGPRERREEGQRPRENTGPRQLRQAPGAALQQPQQRAAAAPAARGPVPRGAAQSCARSDGNLRRGLPSPCPPSISENTTLEALAMEESGLLSDEDMLPDDLLQYLHSQGQAGLYGLYGRSDGAVPGDGSGSLDPRLPGHAGDYGSLPGHQLGQPFHSPEQALGEEPGKEVMPIQWNEVSSGSADRSPLKQQQQHQQRYGRWPASEHSLSGRPFGTFSNMMVQQQPLYPSGASKDCQNQCAFQQSSFPQTGSFGDLGGDGRGVTMPHGQGMKTGQRQSCRASSGKSEVPYSACPEMQRNSSLPGHGFSQPSFPQNLLQTSAAPQVSLPQSHLISRQHSNGPLLSRAHQSCLSQPPELHLHGQAPAGPAVASGSCRSSGKQQLYPKEQSAAVPSQQPFSRNGGGINCSLSHQVSSLKLEATEHLQASSCTTLQQQQQSILQHGFENHSMCFEPADVKESSFPNPQDPCLLDMMTAEQTPPSDGPAILSPGADQVTSTVDSGAGILDGVALDFDTILDDGYDHSSLISGVMSPGIFQNLSRNSSRLTTPRTSVTFHGAPAGLSNMAIGDMSSLLTTLAEESKFLALMQ</sequence>
<dbReference type="Pfam" id="PF23561">
    <property type="entry name" value="zf-C2H2_15"/>
    <property type="match status" value="1"/>
</dbReference>
<evidence type="ECO:0000256" key="14">
    <source>
        <dbReference type="ARBA" id="ARBA00023163"/>
    </source>
</evidence>
<feature type="region of interest" description="Disordered" evidence="17">
    <location>
        <begin position="638"/>
        <end position="774"/>
    </location>
</feature>
<keyword evidence="7" id="KW-0479">Metal-binding</keyword>
<evidence type="ECO:0000256" key="10">
    <source>
        <dbReference type="ARBA" id="ARBA00022833"/>
    </source>
</evidence>
<feature type="domain" description="C2H2-type" evidence="18">
    <location>
        <begin position="625"/>
        <end position="655"/>
    </location>
</feature>
<dbReference type="FunFam" id="3.30.160.60:FF:000036">
    <property type="entry name" value="GLI family zinc finger 3"/>
    <property type="match status" value="1"/>
</dbReference>
<reference evidence="19" key="1">
    <citation type="submission" date="2021-01" db="EMBL/GenBank/DDBJ databases">
        <authorList>
            <person name="Zahm M."/>
            <person name="Roques C."/>
            <person name="Cabau C."/>
            <person name="Klopp C."/>
            <person name="Donnadieu C."/>
            <person name="Jouanno E."/>
            <person name="Lampietro C."/>
            <person name="Louis A."/>
            <person name="Herpin A."/>
            <person name="Echchiki A."/>
            <person name="Berthelot C."/>
            <person name="Parey E."/>
            <person name="Roest-Crollius H."/>
            <person name="Braasch I."/>
            <person name="Postlethwait J."/>
            <person name="Bobe J."/>
            <person name="Montfort J."/>
            <person name="Bouchez O."/>
            <person name="Begum T."/>
            <person name="Mejri S."/>
            <person name="Adams A."/>
            <person name="Chen W.-J."/>
            <person name="Guiguen Y."/>
        </authorList>
    </citation>
    <scope>NUCLEOTIDE SEQUENCE</scope>
    <source>
        <strain evidence="19">YG-15Mar2019-1</strain>
        <tissue evidence="19">Brain</tissue>
    </source>
</reference>
<evidence type="ECO:0000256" key="2">
    <source>
        <dbReference type="ARBA" id="ARBA00004496"/>
    </source>
</evidence>
<keyword evidence="10" id="KW-0862">Zinc</keyword>
<name>A0A9D3QFB1_MEGAT</name>
<evidence type="ECO:0000256" key="16">
    <source>
        <dbReference type="PROSITE-ProRule" id="PRU00042"/>
    </source>
</evidence>
<keyword evidence="6" id="KW-0597">Phosphoprotein</keyword>
<feature type="compositionally biased region" description="Basic and acidic residues" evidence="17">
    <location>
        <begin position="650"/>
        <end position="666"/>
    </location>
</feature>
<evidence type="ECO:0000256" key="4">
    <source>
        <dbReference type="ARBA" id="ARBA00022490"/>
    </source>
</evidence>
<dbReference type="PANTHER" id="PTHR45718:SF5">
    <property type="entry name" value="TRANSCRIPTIONAL ACTIVATOR GLI3"/>
    <property type="match status" value="1"/>
</dbReference>
<feature type="region of interest" description="Disordered" evidence="17">
    <location>
        <begin position="871"/>
        <end position="1089"/>
    </location>
</feature>
<evidence type="ECO:0000256" key="8">
    <source>
        <dbReference type="ARBA" id="ARBA00022737"/>
    </source>
</evidence>
<evidence type="ECO:0000259" key="18">
    <source>
        <dbReference type="PROSITE" id="PS50157"/>
    </source>
</evidence>
<feature type="domain" description="C2H2-type" evidence="18">
    <location>
        <begin position="594"/>
        <end position="624"/>
    </location>
</feature>
<dbReference type="Proteomes" id="UP001046870">
    <property type="component" value="Chromosome 2"/>
</dbReference>
<keyword evidence="9 16" id="KW-0863">Zinc-finger</keyword>
<feature type="domain" description="C2H2-type" evidence="18">
    <location>
        <begin position="536"/>
        <end position="563"/>
    </location>
</feature>
<feature type="compositionally biased region" description="Basic and acidic residues" evidence="17">
    <location>
        <begin position="1015"/>
        <end position="1030"/>
    </location>
</feature>
<evidence type="ECO:0000256" key="17">
    <source>
        <dbReference type="SAM" id="MobiDB-lite"/>
    </source>
</evidence>
<comment type="subcellular location">
    <subcellularLocation>
        <location evidence="2">Cytoplasm</location>
    </subcellularLocation>
    <subcellularLocation>
        <location evidence="1">Nucleus</location>
    </subcellularLocation>
</comment>
<dbReference type="GO" id="GO:0000981">
    <property type="term" value="F:DNA-binding transcription factor activity, RNA polymerase II-specific"/>
    <property type="evidence" value="ECO:0007669"/>
    <property type="project" value="TreeGrafter"/>
</dbReference>
<dbReference type="InterPro" id="IPR013087">
    <property type="entry name" value="Znf_C2H2_type"/>
</dbReference>
<evidence type="ECO:0000256" key="3">
    <source>
        <dbReference type="ARBA" id="ARBA00010831"/>
    </source>
</evidence>
<dbReference type="SUPFAM" id="SSF57667">
    <property type="entry name" value="beta-beta-alpha zinc fingers"/>
    <property type="match status" value="2"/>
</dbReference>
<evidence type="ECO:0000313" key="20">
    <source>
        <dbReference type="Proteomes" id="UP001046870"/>
    </source>
</evidence>
<dbReference type="Pfam" id="PF00096">
    <property type="entry name" value="zf-C2H2"/>
    <property type="match status" value="1"/>
</dbReference>
<accession>A0A9D3QFB1</accession>
<feature type="compositionally biased region" description="Acidic residues" evidence="17">
    <location>
        <begin position="755"/>
        <end position="769"/>
    </location>
</feature>
<keyword evidence="11" id="KW-0805">Transcription regulation</keyword>
<evidence type="ECO:0000256" key="7">
    <source>
        <dbReference type="ARBA" id="ARBA00022723"/>
    </source>
</evidence>
<feature type="region of interest" description="Disordered" evidence="17">
    <location>
        <begin position="1"/>
        <end position="90"/>
    </location>
</feature>
<protein>
    <recommendedName>
        <fullName evidence="18">C2H2-type domain-containing protein</fullName>
    </recommendedName>
</protein>
<feature type="compositionally biased region" description="Low complexity" evidence="17">
    <location>
        <begin position="1033"/>
        <end position="1066"/>
    </location>
</feature>
<evidence type="ECO:0000256" key="12">
    <source>
        <dbReference type="ARBA" id="ARBA00023125"/>
    </source>
</evidence>
<dbReference type="InterPro" id="IPR056436">
    <property type="entry name" value="Znf-C2H2_ZIC1-5/GLI1-3-like"/>
</dbReference>
<dbReference type="FunFam" id="3.30.160.60:FF:000031">
    <property type="entry name" value="GLI family zinc finger 3"/>
    <property type="match status" value="1"/>
</dbReference>
<keyword evidence="8" id="KW-0677">Repeat</keyword>
<dbReference type="GO" id="GO:0005737">
    <property type="term" value="C:cytoplasm"/>
    <property type="evidence" value="ECO:0007669"/>
    <property type="project" value="UniProtKB-SubCell"/>
</dbReference>
<dbReference type="GO" id="GO:0005634">
    <property type="term" value="C:nucleus"/>
    <property type="evidence" value="ECO:0007669"/>
    <property type="project" value="UniProtKB-SubCell"/>
</dbReference>
<evidence type="ECO:0000256" key="11">
    <source>
        <dbReference type="ARBA" id="ARBA00023015"/>
    </source>
</evidence>
<feature type="compositionally biased region" description="Basic residues" evidence="17">
    <location>
        <begin position="988"/>
        <end position="1004"/>
    </location>
</feature>
<keyword evidence="13" id="KW-0010">Activator</keyword>
<gene>
    <name evidence="19" type="ORF">MATL_G00037870</name>
</gene>
<dbReference type="PROSITE" id="PS00028">
    <property type="entry name" value="ZINC_FINGER_C2H2_1"/>
    <property type="match status" value="3"/>
</dbReference>
<feature type="compositionally biased region" description="Basic and acidic residues" evidence="17">
    <location>
        <begin position="693"/>
        <end position="717"/>
    </location>
</feature>
<organism evidence="19 20">
    <name type="scientific">Megalops atlanticus</name>
    <name type="common">Tarpon</name>
    <name type="synonym">Clupea gigantea</name>
    <dbReference type="NCBI Taxonomy" id="7932"/>
    <lineage>
        <taxon>Eukaryota</taxon>
        <taxon>Metazoa</taxon>
        <taxon>Chordata</taxon>
        <taxon>Craniata</taxon>
        <taxon>Vertebrata</taxon>
        <taxon>Euteleostomi</taxon>
        <taxon>Actinopterygii</taxon>
        <taxon>Neopterygii</taxon>
        <taxon>Teleostei</taxon>
        <taxon>Elopiformes</taxon>
        <taxon>Megalopidae</taxon>
        <taxon>Megalops</taxon>
    </lineage>
</organism>
<keyword evidence="20" id="KW-1185">Reference proteome</keyword>
<dbReference type="PROSITE" id="PS50157">
    <property type="entry name" value="ZINC_FINGER_C2H2_2"/>
    <property type="match status" value="4"/>
</dbReference>
<comment type="caution">
    <text evidence="19">The sequence shown here is derived from an EMBL/GenBank/DDBJ whole genome shotgun (WGS) entry which is preliminary data.</text>
</comment>
<feature type="region of interest" description="Disordered" evidence="17">
    <location>
        <begin position="397"/>
        <end position="464"/>
    </location>
</feature>
<dbReference type="InterPro" id="IPR043359">
    <property type="entry name" value="GLI-like"/>
</dbReference>
<dbReference type="FunFam" id="3.30.160.60:FF:000019">
    <property type="entry name" value="GLI family zinc finger 3"/>
    <property type="match status" value="1"/>
</dbReference>
<dbReference type="InterPro" id="IPR036236">
    <property type="entry name" value="Znf_C2H2_sf"/>
</dbReference>
<dbReference type="SMART" id="SM00355">
    <property type="entry name" value="ZnF_C2H2"/>
    <property type="match status" value="4"/>
</dbReference>
<evidence type="ECO:0000256" key="6">
    <source>
        <dbReference type="ARBA" id="ARBA00022553"/>
    </source>
</evidence>
<keyword evidence="12" id="KW-0238">DNA-binding</keyword>
<feature type="compositionally biased region" description="Polar residues" evidence="17">
    <location>
        <begin position="1309"/>
        <end position="1326"/>
    </location>
</feature>
<keyword evidence="15" id="KW-0539">Nucleus</keyword>
<feature type="compositionally biased region" description="Low complexity" evidence="17">
    <location>
        <begin position="1005"/>
        <end position="1014"/>
    </location>
</feature>
<dbReference type="PANTHER" id="PTHR45718">
    <property type="entry name" value="TRANSCRIPTIONAL ACTIVATOR CUBITUS INTERRUPTUS"/>
    <property type="match status" value="1"/>
</dbReference>
<proteinExistence type="inferred from homology"/>
<dbReference type="EMBL" id="JAFDVH010000002">
    <property type="protein sequence ID" value="KAG7488803.1"/>
    <property type="molecule type" value="Genomic_DNA"/>
</dbReference>
<evidence type="ECO:0000256" key="15">
    <source>
        <dbReference type="ARBA" id="ARBA00023242"/>
    </source>
</evidence>
<evidence type="ECO:0000256" key="1">
    <source>
        <dbReference type="ARBA" id="ARBA00004123"/>
    </source>
</evidence>
<feature type="region of interest" description="Disordered" evidence="17">
    <location>
        <begin position="1357"/>
        <end position="1414"/>
    </location>
</feature>
<keyword evidence="14" id="KW-0804">Transcription</keyword>
<dbReference type="OrthoDB" id="3214149at2759"/>
<evidence type="ECO:0000256" key="9">
    <source>
        <dbReference type="ARBA" id="ARBA00022771"/>
    </source>
</evidence>
<feature type="compositionally biased region" description="Polar residues" evidence="17">
    <location>
        <begin position="1284"/>
        <end position="1297"/>
    </location>
</feature>
<feature type="compositionally biased region" description="Low complexity" evidence="17">
    <location>
        <begin position="879"/>
        <end position="910"/>
    </location>
</feature>
<feature type="compositionally biased region" description="Polar residues" evidence="17">
    <location>
        <begin position="721"/>
        <end position="735"/>
    </location>
</feature>
<feature type="region of interest" description="Disordered" evidence="17">
    <location>
        <begin position="1138"/>
        <end position="1221"/>
    </location>
</feature>
<dbReference type="GO" id="GO:0000978">
    <property type="term" value="F:RNA polymerase II cis-regulatory region sequence-specific DNA binding"/>
    <property type="evidence" value="ECO:0007669"/>
    <property type="project" value="TreeGrafter"/>
</dbReference>
<feature type="region of interest" description="Disordered" evidence="17">
    <location>
        <begin position="1273"/>
        <end position="1326"/>
    </location>
</feature>